<keyword evidence="3" id="KW-0732">Signal</keyword>
<dbReference type="CDD" id="cd00087">
    <property type="entry name" value="FReD"/>
    <property type="match status" value="1"/>
</dbReference>
<dbReference type="InterPro" id="IPR002181">
    <property type="entry name" value="Fibrinogen_a/b/g_C_dom"/>
</dbReference>
<evidence type="ECO:0000259" key="4">
    <source>
        <dbReference type="PROSITE" id="PS51406"/>
    </source>
</evidence>
<accession>A0A6F9DC53</accession>
<gene>
    <name evidence="5" type="primary">Fcn2-006</name>
</gene>
<keyword evidence="1" id="KW-0175">Coiled coil</keyword>
<dbReference type="AlphaFoldDB" id="A0A6F9DC53"/>
<evidence type="ECO:0000313" key="5">
    <source>
        <dbReference type="EMBL" id="CAB3245561.1"/>
    </source>
</evidence>
<feature type="region of interest" description="Disordered" evidence="2">
    <location>
        <begin position="48"/>
        <end position="72"/>
    </location>
</feature>
<feature type="domain" description="Fibrinogen C-terminal" evidence="4">
    <location>
        <begin position="113"/>
        <end position="291"/>
    </location>
</feature>
<dbReference type="EMBL" id="LR785145">
    <property type="protein sequence ID" value="CAB3245561.1"/>
    <property type="molecule type" value="mRNA"/>
</dbReference>
<proteinExistence type="evidence at transcript level"/>
<dbReference type="Gene3D" id="3.90.215.10">
    <property type="entry name" value="Gamma Fibrinogen, chain A, domain 1"/>
    <property type="match status" value="1"/>
</dbReference>
<organism evidence="5">
    <name type="scientific">Phallusia mammillata</name>
    <dbReference type="NCBI Taxonomy" id="59560"/>
    <lineage>
        <taxon>Eukaryota</taxon>
        <taxon>Metazoa</taxon>
        <taxon>Chordata</taxon>
        <taxon>Tunicata</taxon>
        <taxon>Ascidiacea</taxon>
        <taxon>Phlebobranchia</taxon>
        <taxon>Ascidiidae</taxon>
        <taxon>Phallusia</taxon>
    </lineage>
</organism>
<dbReference type="SUPFAM" id="SSF56496">
    <property type="entry name" value="Fibrinogen C-terminal domain-like"/>
    <property type="match status" value="1"/>
</dbReference>
<dbReference type="Pfam" id="PF00147">
    <property type="entry name" value="Fibrinogen_C"/>
    <property type="match status" value="1"/>
</dbReference>
<feature type="coiled-coil region" evidence="1">
    <location>
        <begin position="79"/>
        <end position="113"/>
    </location>
</feature>
<evidence type="ECO:0000256" key="1">
    <source>
        <dbReference type="SAM" id="Coils"/>
    </source>
</evidence>
<name>A0A6F9DC53_9ASCI</name>
<reference evidence="5" key="1">
    <citation type="submission" date="2020-04" db="EMBL/GenBank/DDBJ databases">
        <authorList>
            <person name="Neveu A P."/>
        </authorList>
    </citation>
    <scope>NUCLEOTIDE SEQUENCE</scope>
    <source>
        <tissue evidence="5">Whole embryo</tissue>
    </source>
</reference>
<feature type="chain" id="PRO_5026244721" evidence="3">
    <location>
        <begin position="19"/>
        <end position="291"/>
    </location>
</feature>
<feature type="signal peptide" evidence="3">
    <location>
        <begin position="1"/>
        <end position="18"/>
    </location>
</feature>
<sequence>MLLQLAAFFLCYTSLVSGQQRCNYVTITSCDGDVTTTAMNLVRGPKGDAGLPGNVGPSGISGRNGDKGAVGQKGDVLDLEPFNREMRIMENKIREINNQAESITQRLIEIHRQDFREDGWTVFQRRFNGSVVFGTRVWQEYKNGFGNFNGEFWLGLDEIHRLTSGRLCRLHVNLVGFDGSQAFAEYSSFAVDDESDNYRLHVSGYNGTAGDSLAYHDGIQFSTTDRKHDRTNWNCALQRGYSGGWWYNACFHSALNAEWGSTGDFKRNIIWQHWKGVHESIKESTMKIKCH</sequence>
<dbReference type="InterPro" id="IPR014716">
    <property type="entry name" value="Fibrinogen_a/b/g_C_1"/>
</dbReference>
<dbReference type="SMART" id="SM00186">
    <property type="entry name" value="FBG"/>
    <property type="match status" value="1"/>
</dbReference>
<evidence type="ECO:0000256" key="2">
    <source>
        <dbReference type="SAM" id="MobiDB-lite"/>
    </source>
</evidence>
<dbReference type="PROSITE" id="PS51406">
    <property type="entry name" value="FIBRINOGEN_C_2"/>
    <property type="match status" value="1"/>
</dbReference>
<protein>
    <submittedName>
        <fullName evidence="5">Ficolin-2-like</fullName>
    </submittedName>
</protein>
<evidence type="ECO:0000256" key="3">
    <source>
        <dbReference type="SAM" id="SignalP"/>
    </source>
</evidence>
<dbReference type="PANTHER" id="PTHR19143">
    <property type="entry name" value="FIBRINOGEN/TENASCIN/ANGIOPOEITIN"/>
    <property type="match status" value="1"/>
</dbReference>
<dbReference type="GO" id="GO:0005615">
    <property type="term" value="C:extracellular space"/>
    <property type="evidence" value="ECO:0007669"/>
    <property type="project" value="TreeGrafter"/>
</dbReference>
<dbReference type="InterPro" id="IPR050373">
    <property type="entry name" value="Fibrinogen_C-term_domain"/>
</dbReference>
<dbReference type="InterPro" id="IPR036056">
    <property type="entry name" value="Fibrinogen-like_C"/>
</dbReference>